<dbReference type="AlphaFoldDB" id="A0A8R1XW93"/>
<organism evidence="5 6">
    <name type="scientific">Onchocerca volvulus</name>
    <dbReference type="NCBI Taxonomy" id="6282"/>
    <lineage>
        <taxon>Eukaryota</taxon>
        <taxon>Metazoa</taxon>
        <taxon>Ecdysozoa</taxon>
        <taxon>Nematoda</taxon>
        <taxon>Chromadorea</taxon>
        <taxon>Rhabditida</taxon>
        <taxon>Spirurina</taxon>
        <taxon>Spiruromorpha</taxon>
        <taxon>Filarioidea</taxon>
        <taxon>Onchocercidae</taxon>
        <taxon>Onchocerca</taxon>
    </lineage>
</organism>
<feature type="domain" description="Sushi" evidence="4">
    <location>
        <begin position="32"/>
        <end position="94"/>
    </location>
</feature>
<dbReference type="PROSITE" id="PS50923">
    <property type="entry name" value="SUSHI"/>
    <property type="match status" value="1"/>
</dbReference>
<evidence type="ECO:0000256" key="2">
    <source>
        <dbReference type="PROSITE-ProRule" id="PRU00302"/>
    </source>
</evidence>
<name>A0A8R1XW93_ONCVO</name>
<dbReference type="EnsemblMetazoa" id="OVOC3494.1">
    <property type="protein sequence ID" value="OVOC3494.1"/>
    <property type="gene ID" value="WBGene00240303"/>
</dbReference>
<dbReference type="CDD" id="cd00033">
    <property type="entry name" value="CCP"/>
    <property type="match status" value="1"/>
</dbReference>
<evidence type="ECO:0000313" key="5">
    <source>
        <dbReference type="EnsemblMetazoa" id="OVOC3494.1"/>
    </source>
</evidence>
<reference evidence="6" key="1">
    <citation type="submission" date="2013-10" db="EMBL/GenBank/DDBJ databases">
        <title>Genome sequencing of Onchocerca volvulus.</title>
        <authorList>
            <person name="Cotton J."/>
            <person name="Tsai J."/>
            <person name="Stanley E."/>
            <person name="Tracey A."/>
            <person name="Holroyd N."/>
            <person name="Lustigman S."/>
            <person name="Berriman M."/>
        </authorList>
    </citation>
    <scope>NUCLEOTIDE SEQUENCE</scope>
</reference>
<feature type="signal peptide" evidence="3">
    <location>
        <begin position="1"/>
        <end position="17"/>
    </location>
</feature>
<proteinExistence type="predicted"/>
<dbReference type="EMBL" id="CMVM020000116">
    <property type="status" value="NOT_ANNOTATED_CDS"/>
    <property type="molecule type" value="Genomic_DNA"/>
</dbReference>
<dbReference type="Pfam" id="PF00084">
    <property type="entry name" value="Sushi"/>
    <property type="match status" value="1"/>
</dbReference>
<reference evidence="5" key="2">
    <citation type="submission" date="2022-06" db="UniProtKB">
        <authorList>
            <consortium name="EnsemblMetazoa"/>
        </authorList>
    </citation>
    <scope>IDENTIFICATION</scope>
</reference>
<protein>
    <recommendedName>
        <fullName evidence="4">Sushi domain-containing protein</fullName>
    </recommendedName>
</protein>
<dbReference type="InterPro" id="IPR000436">
    <property type="entry name" value="Sushi_SCR_CCP_dom"/>
</dbReference>
<evidence type="ECO:0000313" key="6">
    <source>
        <dbReference type="Proteomes" id="UP000024404"/>
    </source>
</evidence>
<accession>A0A8R1XW93</accession>
<comment type="caution">
    <text evidence="2">Lacks conserved residue(s) required for the propagation of feature annotation.</text>
</comment>
<keyword evidence="2" id="KW-0768">Sushi</keyword>
<feature type="disulfide bond" evidence="2">
    <location>
        <begin position="65"/>
        <end position="92"/>
    </location>
</feature>
<dbReference type="Proteomes" id="UP000024404">
    <property type="component" value="Unassembled WGS sequence"/>
</dbReference>
<feature type="chain" id="PRO_5035911163" description="Sushi domain-containing protein" evidence="3">
    <location>
        <begin position="18"/>
        <end position="163"/>
    </location>
</feature>
<dbReference type="OMA" id="LACHAYH"/>
<evidence type="ECO:0000256" key="3">
    <source>
        <dbReference type="SAM" id="SignalP"/>
    </source>
</evidence>
<keyword evidence="1 2" id="KW-1015">Disulfide bond</keyword>
<dbReference type="InterPro" id="IPR035976">
    <property type="entry name" value="Sushi/SCR/CCP_sf"/>
</dbReference>
<evidence type="ECO:0000256" key="1">
    <source>
        <dbReference type="ARBA" id="ARBA00023157"/>
    </source>
</evidence>
<keyword evidence="3" id="KW-0732">Signal</keyword>
<keyword evidence="6" id="KW-1185">Reference proteome</keyword>
<dbReference type="Gene3D" id="2.10.70.10">
    <property type="entry name" value="Complement Module, domain 1"/>
    <property type="match status" value="1"/>
</dbReference>
<dbReference type="SMART" id="SM00032">
    <property type="entry name" value="CCP"/>
    <property type="match status" value="2"/>
</dbReference>
<dbReference type="SUPFAM" id="SSF57535">
    <property type="entry name" value="Complement control module/SCR domain"/>
    <property type="match status" value="2"/>
</dbReference>
<sequence length="163" mass="17717">MALKFAVPIILVLCVHGHKGFAGGIISTAKSVICKPLMRRANGFITYHLKDDVICNVGSKAYLSCDSHYVINGNKVTTCCTDGIWRPSLGTCKLAPGINPNFCQPYINNRTITLHYRSTSKKIPLGTTIIAECPIGQRILGNPTSKCVEGIWKPILGICVDKN</sequence>
<evidence type="ECO:0000259" key="4">
    <source>
        <dbReference type="PROSITE" id="PS50923"/>
    </source>
</evidence>